<dbReference type="RefSeq" id="WP_188564679.1">
    <property type="nucleotide sequence ID" value="NZ_BMED01000001.1"/>
</dbReference>
<comment type="subcellular location">
    <subcellularLocation>
        <location evidence="1">Membrane</location>
    </subcellularLocation>
</comment>
<evidence type="ECO:0000256" key="4">
    <source>
        <dbReference type="ARBA" id="ARBA00023136"/>
    </source>
</evidence>
<dbReference type="GO" id="GO:0016020">
    <property type="term" value="C:membrane"/>
    <property type="evidence" value="ECO:0007669"/>
    <property type="project" value="UniProtKB-SubCell"/>
</dbReference>
<dbReference type="GO" id="GO:0008610">
    <property type="term" value="P:lipid biosynthetic process"/>
    <property type="evidence" value="ECO:0007669"/>
    <property type="project" value="InterPro"/>
</dbReference>
<evidence type="ECO:0000256" key="2">
    <source>
        <dbReference type="ARBA" id="ARBA00022692"/>
    </source>
</evidence>
<organism evidence="7 8">
    <name type="scientific">Undibacterium terreum</name>
    <dbReference type="NCBI Taxonomy" id="1224302"/>
    <lineage>
        <taxon>Bacteria</taxon>
        <taxon>Pseudomonadati</taxon>
        <taxon>Pseudomonadota</taxon>
        <taxon>Betaproteobacteria</taxon>
        <taxon>Burkholderiales</taxon>
        <taxon>Oxalobacteraceae</taxon>
        <taxon>Undibacterium</taxon>
    </lineage>
</organism>
<dbReference type="InterPro" id="IPR050307">
    <property type="entry name" value="Sterol_Desaturase_Related"/>
</dbReference>
<name>A0A916XDF4_9BURK</name>
<dbReference type="Proteomes" id="UP000637423">
    <property type="component" value="Unassembled WGS sequence"/>
</dbReference>
<feature type="transmembrane region" description="Helical" evidence="5">
    <location>
        <begin position="128"/>
        <end position="146"/>
    </location>
</feature>
<dbReference type="EMBL" id="BMED01000001">
    <property type="protein sequence ID" value="GGC63570.1"/>
    <property type="molecule type" value="Genomic_DNA"/>
</dbReference>
<evidence type="ECO:0000256" key="5">
    <source>
        <dbReference type="SAM" id="Phobius"/>
    </source>
</evidence>
<proteinExistence type="predicted"/>
<keyword evidence="4 5" id="KW-0472">Membrane</keyword>
<keyword evidence="2 5" id="KW-0812">Transmembrane</keyword>
<accession>A0A916XDF4</accession>
<dbReference type="AlphaFoldDB" id="A0A916XDF4"/>
<dbReference type="GO" id="GO:0016491">
    <property type="term" value="F:oxidoreductase activity"/>
    <property type="evidence" value="ECO:0007669"/>
    <property type="project" value="InterPro"/>
</dbReference>
<dbReference type="PANTHER" id="PTHR11863">
    <property type="entry name" value="STEROL DESATURASE"/>
    <property type="match status" value="1"/>
</dbReference>
<keyword evidence="3 5" id="KW-1133">Transmembrane helix</keyword>
<gene>
    <name evidence="7" type="ORF">GCM10011396_08160</name>
</gene>
<dbReference type="Pfam" id="PF04116">
    <property type="entry name" value="FA_hydroxylase"/>
    <property type="match status" value="1"/>
</dbReference>
<reference evidence="7" key="2">
    <citation type="submission" date="2020-09" db="EMBL/GenBank/DDBJ databases">
        <authorList>
            <person name="Sun Q."/>
            <person name="Zhou Y."/>
        </authorList>
    </citation>
    <scope>NUCLEOTIDE SEQUENCE</scope>
    <source>
        <strain evidence="7">CGMCC 1.10998</strain>
    </source>
</reference>
<sequence length="281" mass="32246">MNPVQTILITAIFVGFGLAEVISGRYKRLSIARDDWKVESVMLLLLLVLIQPGIFLGINWLGLRYAPQWQGALAFLPAWGMFLVLLVADDMTQYWWHRISHSPLLWPLHRAHHSAGYMSVRVVYRNNFFYYAMMPGLWISAVLIYMGFGNVYIVYVVLKMLVIIGAHSAVRWDEPLYKIRALHPLMWVVERTISTPATHYAHHAITNEDGIGHYKGNFGNFLFLWDVLFGTALITRRYPSVVGLQDDISYGKEAWSAEVFFPVFKSTRSHSALGKERIIVE</sequence>
<feature type="domain" description="Fatty acid hydroxylase" evidence="6">
    <location>
        <begin position="82"/>
        <end position="231"/>
    </location>
</feature>
<protein>
    <recommendedName>
        <fullName evidence="6">Fatty acid hydroxylase domain-containing protein</fullName>
    </recommendedName>
</protein>
<keyword evidence="8" id="KW-1185">Reference proteome</keyword>
<reference evidence="7" key="1">
    <citation type="journal article" date="2014" name="Int. J. Syst. Evol. Microbiol.">
        <title>Complete genome sequence of Corynebacterium casei LMG S-19264T (=DSM 44701T), isolated from a smear-ripened cheese.</title>
        <authorList>
            <consortium name="US DOE Joint Genome Institute (JGI-PGF)"/>
            <person name="Walter F."/>
            <person name="Albersmeier A."/>
            <person name="Kalinowski J."/>
            <person name="Ruckert C."/>
        </authorList>
    </citation>
    <scope>NUCLEOTIDE SEQUENCE</scope>
    <source>
        <strain evidence="7">CGMCC 1.10998</strain>
    </source>
</reference>
<feature type="transmembrane region" description="Helical" evidence="5">
    <location>
        <begin position="152"/>
        <end position="170"/>
    </location>
</feature>
<feature type="transmembrane region" description="Helical" evidence="5">
    <location>
        <begin position="6"/>
        <end position="22"/>
    </location>
</feature>
<feature type="transmembrane region" description="Helical" evidence="5">
    <location>
        <begin position="69"/>
        <end position="88"/>
    </location>
</feature>
<evidence type="ECO:0000313" key="8">
    <source>
        <dbReference type="Proteomes" id="UP000637423"/>
    </source>
</evidence>
<evidence type="ECO:0000313" key="7">
    <source>
        <dbReference type="EMBL" id="GGC63570.1"/>
    </source>
</evidence>
<dbReference type="GO" id="GO:0005506">
    <property type="term" value="F:iron ion binding"/>
    <property type="evidence" value="ECO:0007669"/>
    <property type="project" value="InterPro"/>
</dbReference>
<evidence type="ECO:0000259" key="6">
    <source>
        <dbReference type="Pfam" id="PF04116"/>
    </source>
</evidence>
<evidence type="ECO:0000256" key="1">
    <source>
        <dbReference type="ARBA" id="ARBA00004370"/>
    </source>
</evidence>
<comment type="caution">
    <text evidence="7">The sequence shown here is derived from an EMBL/GenBank/DDBJ whole genome shotgun (WGS) entry which is preliminary data.</text>
</comment>
<feature type="transmembrane region" description="Helical" evidence="5">
    <location>
        <begin position="43"/>
        <end position="63"/>
    </location>
</feature>
<dbReference type="InterPro" id="IPR006694">
    <property type="entry name" value="Fatty_acid_hydroxylase"/>
</dbReference>
<evidence type="ECO:0000256" key="3">
    <source>
        <dbReference type="ARBA" id="ARBA00022989"/>
    </source>
</evidence>